<dbReference type="STRING" id="945553.A0A0D2LMZ7"/>
<dbReference type="Proteomes" id="UP000054270">
    <property type="component" value="Unassembled WGS sequence"/>
</dbReference>
<feature type="compositionally biased region" description="Low complexity" evidence="1">
    <location>
        <begin position="279"/>
        <end position="291"/>
    </location>
</feature>
<sequence length="430" mass="47636">MSRTLDVHRVSPIRGQLEPYDPRTPTGCRYIQITDTPDELKILLPPGTAAMYEQLLKLEAHELGRKPAVSWERIMEIRHLKDRMIRKCQKIAKTSQPVARIAGAADTFVFQTFVAPADFRVKEMEKWFREQQRRTITAAASSSRRAPAAIQSSQSTYEVTPAGPSRQVHSKHSMQRSITNPERTSQVLSYKPLHVIQPSRLVQSERNSISSPAGVFSPPPLPVILLSERNSYGLDPGSSTSLAAAAEQLRLASPVASPVPQSPSPLPAEVIPNPPVPDTPTLSLRPSLSRRNSALKRNSMELKTVSWADDGGVDLDGQFRKYASAAHEAQASGKFDEVRQLYLDQIAGLESLHAQVKEGLEHLRAETENLQRIDDTIRQQRSALDATFVDLEAKQTLFQEKVQEALNEANDVLTRQGLGGKRELAPIAES</sequence>
<keyword evidence="3" id="KW-1185">Reference proteome</keyword>
<accession>A0A0D2LMZ7</accession>
<feature type="region of interest" description="Disordered" evidence="1">
    <location>
        <begin position="255"/>
        <end position="291"/>
    </location>
</feature>
<feature type="compositionally biased region" description="Pro residues" evidence="1">
    <location>
        <begin position="260"/>
        <end position="278"/>
    </location>
</feature>
<protein>
    <submittedName>
        <fullName evidence="2">Uncharacterized protein</fullName>
    </submittedName>
</protein>
<evidence type="ECO:0000313" key="2">
    <source>
        <dbReference type="EMBL" id="KJA29467.1"/>
    </source>
</evidence>
<gene>
    <name evidence="2" type="ORF">HYPSUDRAFT_32936</name>
</gene>
<dbReference type="EMBL" id="KN817519">
    <property type="protein sequence ID" value="KJA29467.1"/>
    <property type="molecule type" value="Genomic_DNA"/>
</dbReference>
<dbReference type="AlphaFoldDB" id="A0A0D2LMZ7"/>
<organism evidence="2 3">
    <name type="scientific">Hypholoma sublateritium (strain FD-334 SS-4)</name>
    <dbReference type="NCBI Taxonomy" id="945553"/>
    <lineage>
        <taxon>Eukaryota</taxon>
        <taxon>Fungi</taxon>
        <taxon>Dikarya</taxon>
        <taxon>Basidiomycota</taxon>
        <taxon>Agaricomycotina</taxon>
        <taxon>Agaricomycetes</taxon>
        <taxon>Agaricomycetidae</taxon>
        <taxon>Agaricales</taxon>
        <taxon>Agaricineae</taxon>
        <taxon>Strophariaceae</taxon>
        <taxon>Hypholoma</taxon>
    </lineage>
</organism>
<name>A0A0D2LMZ7_HYPSF</name>
<dbReference type="OrthoDB" id="3258282at2759"/>
<evidence type="ECO:0000313" key="3">
    <source>
        <dbReference type="Proteomes" id="UP000054270"/>
    </source>
</evidence>
<dbReference type="OMA" id="QSKSVAW"/>
<proteinExistence type="predicted"/>
<evidence type="ECO:0000256" key="1">
    <source>
        <dbReference type="SAM" id="MobiDB-lite"/>
    </source>
</evidence>
<feature type="region of interest" description="Disordered" evidence="1">
    <location>
        <begin position="138"/>
        <end position="182"/>
    </location>
</feature>
<feature type="compositionally biased region" description="Low complexity" evidence="1">
    <location>
        <begin position="138"/>
        <end position="155"/>
    </location>
</feature>
<reference evidence="3" key="1">
    <citation type="submission" date="2014-04" db="EMBL/GenBank/DDBJ databases">
        <title>Evolutionary Origins and Diversification of the Mycorrhizal Mutualists.</title>
        <authorList>
            <consortium name="DOE Joint Genome Institute"/>
            <consortium name="Mycorrhizal Genomics Consortium"/>
            <person name="Kohler A."/>
            <person name="Kuo A."/>
            <person name="Nagy L.G."/>
            <person name="Floudas D."/>
            <person name="Copeland A."/>
            <person name="Barry K.W."/>
            <person name="Cichocki N."/>
            <person name="Veneault-Fourrey C."/>
            <person name="LaButti K."/>
            <person name="Lindquist E.A."/>
            <person name="Lipzen A."/>
            <person name="Lundell T."/>
            <person name="Morin E."/>
            <person name="Murat C."/>
            <person name="Riley R."/>
            <person name="Ohm R."/>
            <person name="Sun H."/>
            <person name="Tunlid A."/>
            <person name="Henrissat B."/>
            <person name="Grigoriev I.V."/>
            <person name="Hibbett D.S."/>
            <person name="Martin F."/>
        </authorList>
    </citation>
    <scope>NUCLEOTIDE SEQUENCE [LARGE SCALE GENOMIC DNA]</scope>
    <source>
        <strain evidence="3">FD-334 SS-4</strain>
    </source>
</reference>